<gene>
    <name evidence="1" type="ORF">DPEC_G00212440</name>
</gene>
<reference evidence="1" key="1">
    <citation type="submission" date="2021-05" db="EMBL/GenBank/DDBJ databases">
        <authorList>
            <person name="Pan Q."/>
            <person name="Jouanno E."/>
            <person name="Zahm M."/>
            <person name="Klopp C."/>
            <person name="Cabau C."/>
            <person name="Louis A."/>
            <person name="Berthelot C."/>
            <person name="Parey E."/>
            <person name="Roest Crollius H."/>
            <person name="Montfort J."/>
            <person name="Robinson-Rechavi M."/>
            <person name="Bouchez O."/>
            <person name="Lampietro C."/>
            <person name="Lopez Roques C."/>
            <person name="Donnadieu C."/>
            <person name="Postlethwait J."/>
            <person name="Bobe J."/>
            <person name="Dillon D."/>
            <person name="Chandos A."/>
            <person name="von Hippel F."/>
            <person name="Guiguen Y."/>
        </authorList>
    </citation>
    <scope>NUCLEOTIDE SEQUENCE</scope>
    <source>
        <strain evidence="1">YG-Jan2019</strain>
    </source>
</reference>
<organism evidence="1 2">
    <name type="scientific">Dallia pectoralis</name>
    <name type="common">Alaska blackfish</name>
    <dbReference type="NCBI Taxonomy" id="75939"/>
    <lineage>
        <taxon>Eukaryota</taxon>
        <taxon>Metazoa</taxon>
        <taxon>Chordata</taxon>
        <taxon>Craniata</taxon>
        <taxon>Vertebrata</taxon>
        <taxon>Euteleostomi</taxon>
        <taxon>Actinopterygii</taxon>
        <taxon>Neopterygii</taxon>
        <taxon>Teleostei</taxon>
        <taxon>Protacanthopterygii</taxon>
        <taxon>Esociformes</taxon>
        <taxon>Umbridae</taxon>
        <taxon>Dallia</taxon>
    </lineage>
</organism>
<evidence type="ECO:0000313" key="2">
    <source>
        <dbReference type="Proteomes" id="UP001157502"/>
    </source>
</evidence>
<dbReference type="EMBL" id="CM055744">
    <property type="protein sequence ID" value="KAJ7999153.1"/>
    <property type="molecule type" value="Genomic_DNA"/>
</dbReference>
<proteinExistence type="predicted"/>
<evidence type="ECO:0000313" key="1">
    <source>
        <dbReference type="EMBL" id="KAJ7999153.1"/>
    </source>
</evidence>
<accession>A0ACC2G6R0</accession>
<comment type="caution">
    <text evidence="1">The sequence shown here is derived from an EMBL/GenBank/DDBJ whole genome shotgun (WGS) entry which is preliminary data.</text>
</comment>
<dbReference type="Proteomes" id="UP001157502">
    <property type="component" value="Chromosome 17"/>
</dbReference>
<name>A0ACC2G6R0_DALPE</name>
<protein>
    <submittedName>
        <fullName evidence="1">Uncharacterized protein</fullName>
    </submittedName>
</protein>
<keyword evidence="2" id="KW-1185">Reference proteome</keyword>
<sequence>MFTRNSGPFSGHMKPNTSSFRWDPAVDFTPGTRTRSRPRVIQKQGPNPENGVTMPKKAAKKGGKQAGMTEEERVLYMQQRVQAEDEMAKRKEDMLTQFLKDKLQKEERNSSVNLHKLTTQWRAVLRQTRLVELRADIDILSQTFERVLDRKNSVIKCLVSDLSEAEHQSAQAIRSHLHCVDCLLALQKGRLASLQQQWSSSLEELCAEFNIEREQILSQHKTESVYQEDVTFAMEQHYTDLDGEARQDHQSTRDEIKNRSIEEKHALRIQHDGMVENLWSQLQQAQSNYKEATEDSLIAFQLLRSRDLLSSKEIDTQMRKIQKMQESIAALRSRLNSIQRESVGVTQDLRTAREEVTLQTHQLRAQLSNARAAERSQLTNLSVYSNGATKTVQGVIAKGERLLRMAEMCRKLETEHEKVLPFYTSSLTAEEESQERAYVMEPPSEVLAQAMLEYSILERFWQRYNKVLLEQHCLEQERGVLTEENHQLQGLVKQFLDGISVNDEILRHHNALLIVSQPTLRAPPTVDSQHRRHTVIEAAHITQHTL</sequence>